<keyword evidence="7 16" id="KW-0812">Transmembrane</keyword>
<evidence type="ECO:0000256" key="12">
    <source>
        <dbReference type="ARBA" id="ARBA00022989"/>
    </source>
</evidence>
<dbReference type="InterPro" id="IPR005292">
    <property type="entry name" value="MRP"/>
</dbReference>
<evidence type="ECO:0000256" key="16">
    <source>
        <dbReference type="SAM" id="Phobius"/>
    </source>
</evidence>
<dbReference type="CDD" id="cd18595">
    <property type="entry name" value="ABC_6TM_MRP1_2_3_6_D1_like"/>
    <property type="match status" value="1"/>
</dbReference>
<dbReference type="Gene3D" id="1.20.1560.10">
    <property type="entry name" value="ABC transporter type 1, transmembrane domain"/>
    <property type="match status" value="2"/>
</dbReference>
<gene>
    <name evidence="19" type="primary">RvY_03264-1</name>
    <name evidence="19" type="synonym">RvY_03264.1</name>
    <name evidence="19" type="ORF">RvY_03264</name>
</gene>
<feature type="transmembrane region" description="Helical" evidence="16">
    <location>
        <begin position="103"/>
        <end position="124"/>
    </location>
</feature>
<keyword evidence="6" id="KW-0926">Vacuole</keyword>
<dbReference type="EC" id="7.6.2.3" evidence="14"/>
<dbReference type="GO" id="GO:0000323">
    <property type="term" value="C:lytic vacuole"/>
    <property type="evidence" value="ECO:0007669"/>
    <property type="project" value="UniProtKB-ARBA"/>
</dbReference>
<evidence type="ECO:0000256" key="7">
    <source>
        <dbReference type="ARBA" id="ARBA00022692"/>
    </source>
</evidence>
<feature type="domain" description="ABC transporter" evidence="17">
    <location>
        <begin position="1238"/>
        <end position="1472"/>
    </location>
</feature>
<keyword evidence="13 16" id="KW-0472">Membrane</keyword>
<feature type="domain" description="ABC transmembrane type-1" evidence="18">
    <location>
        <begin position="916"/>
        <end position="1201"/>
    </location>
</feature>
<dbReference type="Gene3D" id="3.40.50.300">
    <property type="entry name" value="P-loop containing nucleotide triphosphate hydrolases"/>
    <property type="match status" value="2"/>
</dbReference>
<feature type="transmembrane region" description="Helical" evidence="16">
    <location>
        <begin position="958"/>
        <end position="982"/>
    </location>
</feature>
<dbReference type="SUPFAM" id="SSF52540">
    <property type="entry name" value="P-loop containing nucleoside triphosphate hydrolases"/>
    <property type="match status" value="2"/>
</dbReference>
<dbReference type="GO" id="GO:0016887">
    <property type="term" value="F:ATP hydrolysis activity"/>
    <property type="evidence" value="ECO:0007669"/>
    <property type="project" value="InterPro"/>
</dbReference>
<protein>
    <recommendedName>
        <fullName evidence="14">ABC-type glutathione-S-conjugate transporter</fullName>
        <ecNumber evidence="14">7.6.2.3</ecNumber>
    </recommendedName>
</protein>
<evidence type="ECO:0000256" key="9">
    <source>
        <dbReference type="ARBA" id="ARBA00022741"/>
    </source>
</evidence>
<keyword evidence="12 16" id="KW-1133">Transmembrane helix</keyword>
<dbReference type="Proteomes" id="UP000186922">
    <property type="component" value="Unassembled WGS sequence"/>
</dbReference>
<dbReference type="SMART" id="SM00382">
    <property type="entry name" value="AAA"/>
    <property type="match status" value="2"/>
</dbReference>
<feature type="transmembrane region" description="Helical" evidence="16">
    <location>
        <begin position="322"/>
        <end position="345"/>
    </location>
</feature>
<reference evidence="19 20" key="1">
    <citation type="journal article" date="2016" name="Nat. Commun.">
        <title>Extremotolerant tardigrade genome and improved radiotolerance of human cultured cells by tardigrade-unique protein.</title>
        <authorList>
            <person name="Hashimoto T."/>
            <person name="Horikawa D.D."/>
            <person name="Saito Y."/>
            <person name="Kuwahara H."/>
            <person name="Kozuka-Hata H."/>
            <person name="Shin-I T."/>
            <person name="Minakuchi Y."/>
            <person name="Ohishi K."/>
            <person name="Motoyama A."/>
            <person name="Aizu T."/>
            <person name="Enomoto A."/>
            <person name="Kondo K."/>
            <person name="Tanaka S."/>
            <person name="Hara Y."/>
            <person name="Koshikawa S."/>
            <person name="Sagara H."/>
            <person name="Miura T."/>
            <person name="Yokobori S."/>
            <person name="Miyagawa K."/>
            <person name="Suzuki Y."/>
            <person name="Kubo T."/>
            <person name="Oyama M."/>
            <person name="Kohara Y."/>
            <person name="Fujiyama A."/>
            <person name="Arakawa K."/>
            <person name="Katayama T."/>
            <person name="Toyoda A."/>
            <person name="Kunieda T."/>
        </authorList>
    </citation>
    <scope>NUCLEOTIDE SEQUENCE [LARGE SCALE GENOMIC DNA]</scope>
    <source>
        <strain evidence="19 20">YOKOZUNA-1</strain>
    </source>
</reference>
<dbReference type="OrthoDB" id="6500128at2759"/>
<dbReference type="CDD" id="cd18603">
    <property type="entry name" value="ABC_6TM_MRP1_2_3_6_D2_like"/>
    <property type="match status" value="1"/>
</dbReference>
<dbReference type="InterPro" id="IPR017871">
    <property type="entry name" value="ABC_transporter-like_CS"/>
</dbReference>
<feature type="transmembrane region" description="Helical" evidence="16">
    <location>
        <begin position="136"/>
        <end position="155"/>
    </location>
</feature>
<comment type="catalytic activity">
    <reaction evidence="15">
        <text>leukotriene C4(in) + ATP + H2O = leukotriene C4(out) + ADP + phosphate + H(+)</text>
        <dbReference type="Rhea" id="RHEA:38963"/>
        <dbReference type="ChEBI" id="CHEBI:15377"/>
        <dbReference type="ChEBI" id="CHEBI:15378"/>
        <dbReference type="ChEBI" id="CHEBI:30616"/>
        <dbReference type="ChEBI" id="CHEBI:43474"/>
        <dbReference type="ChEBI" id="CHEBI:57973"/>
        <dbReference type="ChEBI" id="CHEBI:456216"/>
    </reaction>
    <physiologicalReaction direction="left-to-right" evidence="15">
        <dbReference type="Rhea" id="RHEA:38964"/>
    </physiologicalReaction>
</comment>
<feature type="transmembrane region" description="Helical" evidence="16">
    <location>
        <begin position="399"/>
        <end position="417"/>
    </location>
</feature>
<evidence type="ECO:0000313" key="19">
    <source>
        <dbReference type="EMBL" id="GAU90912.1"/>
    </source>
</evidence>
<feature type="transmembrane region" description="Helical" evidence="16">
    <location>
        <begin position="167"/>
        <end position="186"/>
    </location>
</feature>
<comment type="subcellular location">
    <subcellularLocation>
        <location evidence="2">Cell membrane</location>
        <topology evidence="2">Multi-pass membrane protein</topology>
    </subcellularLocation>
    <subcellularLocation>
        <location evidence="1">Vacuole membrane</location>
        <topology evidence="1">Multi-pass membrane protein</topology>
    </subcellularLocation>
</comment>
<organism evidence="19 20">
    <name type="scientific">Ramazzottius varieornatus</name>
    <name type="common">Water bear</name>
    <name type="synonym">Tardigrade</name>
    <dbReference type="NCBI Taxonomy" id="947166"/>
    <lineage>
        <taxon>Eukaryota</taxon>
        <taxon>Metazoa</taxon>
        <taxon>Ecdysozoa</taxon>
        <taxon>Tardigrada</taxon>
        <taxon>Eutardigrada</taxon>
        <taxon>Parachela</taxon>
        <taxon>Hypsibioidea</taxon>
        <taxon>Ramazzottiidae</taxon>
        <taxon>Ramazzottius</taxon>
    </lineage>
</organism>
<dbReference type="NCBIfam" id="TIGR00957">
    <property type="entry name" value="MRP_assoc_pro"/>
    <property type="match status" value="1"/>
</dbReference>
<dbReference type="InterPro" id="IPR003593">
    <property type="entry name" value="AAA+_ATPase"/>
</dbReference>
<keyword evidence="11" id="KW-1278">Translocase</keyword>
<dbReference type="FunFam" id="1.20.1560.10:FF:000020">
    <property type="entry name" value="ABC metal ion transporter"/>
    <property type="match status" value="1"/>
</dbReference>
<comment type="similarity">
    <text evidence="3">Belongs to the ABC transporter superfamily. ABCC family. Conjugate transporter (TC 3.A.1.208) subfamily.</text>
</comment>
<accession>A0A1D1UT73</accession>
<dbReference type="InterPro" id="IPR027417">
    <property type="entry name" value="P-loop_NTPase"/>
</dbReference>
<name>A0A1D1UT73_RAMVA</name>
<feature type="transmembrane region" description="Helical" evidence="16">
    <location>
        <begin position="36"/>
        <end position="57"/>
    </location>
</feature>
<dbReference type="STRING" id="947166.A0A1D1UT73"/>
<dbReference type="CDD" id="cd03250">
    <property type="entry name" value="ABCC_MRP_domain1"/>
    <property type="match status" value="1"/>
</dbReference>
<evidence type="ECO:0000256" key="8">
    <source>
        <dbReference type="ARBA" id="ARBA00022737"/>
    </source>
</evidence>
<keyword evidence="8" id="KW-0677">Repeat</keyword>
<dbReference type="GO" id="GO:0015431">
    <property type="term" value="F:ABC-type glutathione S-conjugate transporter activity"/>
    <property type="evidence" value="ECO:0007669"/>
    <property type="project" value="UniProtKB-EC"/>
</dbReference>
<feature type="domain" description="ABC transmembrane type-1" evidence="18">
    <location>
        <begin position="285"/>
        <end position="566"/>
    </location>
</feature>
<evidence type="ECO:0000256" key="6">
    <source>
        <dbReference type="ARBA" id="ARBA00022554"/>
    </source>
</evidence>
<evidence type="ECO:0000259" key="17">
    <source>
        <dbReference type="PROSITE" id="PS50893"/>
    </source>
</evidence>
<evidence type="ECO:0000256" key="13">
    <source>
        <dbReference type="ARBA" id="ARBA00023136"/>
    </source>
</evidence>
<dbReference type="CDD" id="cd03244">
    <property type="entry name" value="ABCC_MRP_domain2"/>
    <property type="match status" value="1"/>
</dbReference>
<evidence type="ECO:0000256" key="15">
    <source>
        <dbReference type="ARBA" id="ARBA00047523"/>
    </source>
</evidence>
<evidence type="ECO:0000256" key="1">
    <source>
        <dbReference type="ARBA" id="ARBA00004128"/>
    </source>
</evidence>
<proteinExistence type="inferred from homology"/>
<keyword evidence="4" id="KW-0813">Transport</keyword>
<evidence type="ECO:0000313" key="20">
    <source>
        <dbReference type="Proteomes" id="UP000186922"/>
    </source>
</evidence>
<dbReference type="InterPro" id="IPR011527">
    <property type="entry name" value="ABC1_TM_dom"/>
</dbReference>
<keyword evidence="9" id="KW-0547">Nucleotide-binding</keyword>
<feature type="transmembrane region" description="Helical" evidence="16">
    <location>
        <begin position="1040"/>
        <end position="1071"/>
    </location>
</feature>
<sequence>MNSSSYIPFPGRFCNDPLWDWNVTWTTDDPDLTQCLQWTVLVWIPCLFFWITAIFKLHTAGRNPHQNQQWTTLSAMKTVLAGLLVVHAAVQIGYYLSTRNVPHAELTAAFVRLAAFSLATVVTIREKRRAKAASATLFLFWLLLLISATLTLYSALRQKEVNEFRCYMEMVYFPTVLLQFILSCWADKYPETRAHSSKVCPEEHASFPSRITFWWMTRLVLTGWRRPLTKDDLWDLPAEDATAIHARRFDMYWAAEMKRREETRDEYSPSLTKTLWRTFWMALSISALLRLTGDLFIFLAPYQLKLLIRFVNDKNQESWKGYVYVVGMLLGSSAQVLALAHYFLYNQRTGMHIRSAVVTAVYRKALRMTSAAARASTIGEMVNLMSVDSQRLMDFMNHIQLLWSSPLQIVLAMFFLWQEMGLATLSGVAALALLIPFNAWVAGRSKGYQVAQMKSKDSRIKLMNEILNGMKILKLYAWEPSFEQQVLDIREKELSTLKKAAHLTALSSFIMQSSSFVVALVTFATFVSIDEANVLDAEKAFVSLTLFNILRRPLTLLPDAINSLVQARVSVNRVRNFLLNRELDLTSIQRLPAGDPLAVQASDGSFSWDDGPQAKVILHNLDVSVASGSLVAVVGPVGSGKSSLLAAMLGLMPKLSGQLALQEKVAYVTQQAWIQNLSLRDNILFGKPWDEGKYQRVLQACALTADLAMLPAGDQTEIGEKGINLSGGQKQRVSLARAVYSEADVYFLDDPLSALDAHVGKHIFEQLIGPHGLLAKRTRLLVTHAMTFLPQTDSIIVVAEGHIAECGSYQALISNNGHFAEFLETFQSEGHHVENTTVGQDNNVQEPSAHEAAGKLSVGKVVTVDKGVSEGEGKSLEAAEAKKGRLVQAETSQSGSVSWKVYIMFLRNMRWVVTGGIFVWLLLANAANVATNVWLGEWASDARIADRSNSSWWRNYRLGVYGGLGSAQSLFILASALCLAAGQIHASRQQHQAILARLMRAPMAFFDTTPLGRIINRFSKDIDTLDIQIPQNFRLWINSLFQVAATLVIVCMATPLFLTIVVPLGLMYYMVQRFYIPSSRQLKRLESTSRSPIYSHFQESMAGASTIVAQQLMEPFMLQNERLLDYNNGVYLINGHAQRWLSMRVEFVGIFAVFFAALFAVVGRDKEWGMEEKNVGLSISYALNVTQILNLMVRVTSELETNIVSVERIQEYTEIDQEAPWMVESSRPQDSWPAEGRLTFNNYTTRYREGLPLVLRGVTADIKGGEKVGIVGRTGAGKSSLTLALFRLIEGTSGSLSIDDVDIRTLGLHHLRSRLTIIPQEPVLFSGSLRMNLDPFGAYCDEEIWKALADAHLGQYAMSLDGGLHHAIAEGGKNLSVGQRQLICLARALLRKSKIVVLDEATAAIDLESDAVIQTSIRQQFADCTVLTIAHRLSTVMDSTRVMVVDQGVITEFAPPALLLHDHSSMFYALARSANLAP</sequence>
<dbReference type="PANTHER" id="PTHR24223:SF443">
    <property type="entry name" value="MULTIDRUG-RESISTANCE LIKE PROTEIN 1, ISOFORM I"/>
    <property type="match status" value="1"/>
</dbReference>
<evidence type="ECO:0000256" key="4">
    <source>
        <dbReference type="ARBA" id="ARBA00022448"/>
    </source>
</evidence>
<feature type="transmembrane region" description="Helical" evidence="16">
    <location>
        <begin position="911"/>
        <end position="930"/>
    </location>
</feature>
<dbReference type="GO" id="GO:0005886">
    <property type="term" value="C:plasma membrane"/>
    <property type="evidence" value="ECO:0007669"/>
    <property type="project" value="UniProtKB-SubCell"/>
</dbReference>
<feature type="transmembrane region" description="Helical" evidence="16">
    <location>
        <begin position="279"/>
        <end position="302"/>
    </location>
</feature>
<dbReference type="PANTHER" id="PTHR24223">
    <property type="entry name" value="ATP-BINDING CASSETTE SUB-FAMILY C"/>
    <property type="match status" value="1"/>
</dbReference>
<evidence type="ECO:0000256" key="11">
    <source>
        <dbReference type="ARBA" id="ARBA00022967"/>
    </source>
</evidence>
<feature type="transmembrane region" description="Helical" evidence="16">
    <location>
        <begin position="1145"/>
        <end position="1163"/>
    </location>
</feature>
<dbReference type="PROSITE" id="PS50893">
    <property type="entry name" value="ABC_TRANSPORTER_2"/>
    <property type="match status" value="2"/>
</dbReference>
<dbReference type="Pfam" id="PF24357">
    <property type="entry name" value="TMD0_ABC"/>
    <property type="match status" value="1"/>
</dbReference>
<dbReference type="SUPFAM" id="SSF90123">
    <property type="entry name" value="ABC transporter transmembrane region"/>
    <property type="match status" value="2"/>
</dbReference>
<evidence type="ECO:0000256" key="14">
    <source>
        <dbReference type="ARBA" id="ARBA00024220"/>
    </source>
</evidence>
<dbReference type="PROSITE" id="PS00211">
    <property type="entry name" value="ABC_TRANSPORTER_1"/>
    <property type="match status" value="2"/>
</dbReference>
<dbReference type="InterPro" id="IPR050173">
    <property type="entry name" value="ABC_transporter_C-like"/>
</dbReference>
<dbReference type="FunFam" id="3.40.50.300:FF:000074">
    <property type="entry name" value="Multidrug resistance-associated protein 5 isoform 1"/>
    <property type="match status" value="1"/>
</dbReference>
<keyword evidence="10" id="KW-0067">ATP-binding</keyword>
<dbReference type="Pfam" id="PF00005">
    <property type="entry name" value="ABC_tran"/>
    <property type="match status" value="2"/>
</dbReference>
<dbReference type="InterPro" id="IPR003439">
    <property type="entry name" value="ABC_transporter-like_ATP-bd"/>
</dbReference>
<dbReference type="InterPro" id="IPR056227">
    <property type="entry name" value="TMD0_ABC"/>
</dbReference>
<feature type="transmembrane region" description="Helical" evidence="16">
    <location>
        <begin position="78"/>
        <end position="97"/>
    </location>
</feature>
<evidence type="ECO:0000259" key="18">
    <source>
        <dbReference type="PROSITE" id="PS50929"/>
    </source>
</evidence>
<comment type="caution">
    <text evidence="19">The sequence shown here is derived from an EMBL/GenBank/DDBJ whole genome shotgun (WGS) entry which is preliminary data.</text>
</comment>
<evidence type="ECO:0000256" key="3">
    <source>
        <dbReference type="ARBA" id="ARBA00009726"/>
    </source>
</evidence>
<evidence type="ECO:0000256" key="5">
    <source>
        <dbReference type="ARBA" id="ARBA00022475"/>
    </source>
</evidence>
<dbReference type="InterPro" id="IPR036640">
    <property type="entry name" value="ABC1_TM_sf"/>
</dbReference>
<evidence type="ECO:0000256" key="2">
    <source>
        <dbReference type="ARBA" id="ARBA00004651"/>
    </source>
</evidence>
<keyword evidence="5" id="KW-1003">Cell membrane</keyword>
<dbReference type="Pfam" id="PF00664">
    <property type="entry name" value="ABC_membrane"/>
    <property type="match status" value="2"/>
</dbReference>
<feature type="transmembrane region" description="Helical" evidence="16">
    <location>
        <begin position="423"/>
        <end position="443"/>
    </location>
</feature>
<dbReference type="EMBL" id="BDGG01000001">
    <property type="protein sequence ID" value="GAU90912.1"/>
    <property type="molecule type" value="Genomic_DNA"/>
</dbReference>
<feature type="domain" description="ABC transporter" evidence="17">
    <location>
        <begin position="599"/>
        <end position="825"/>
    </location>
</feature>
<dbReference type="GO" id="GO:0005524">
    <property type="term" value="F:ATP binding"/>
    <property type="evidence" value="ECO:0007669"/>
    <property type="project" value="UniProtKB-KW"/>
</dbReference>
<dbReference type="GO" id="GO:0005774">
    <property type="term" value="C:vacuolar membrane"/>
    <property type="evidence" value="ECO:0007669"/>
    <property type="project" value="UniProtKB-SubCell"/>
</dbReference>
<dbReference type="PROSITE" id="PS50929">
    <property type="entry name" value="ABC_TM1F"/>
    <property type="match status" value="2"/>
</dbReference>
<dbReference type="FunFam" id="1.20.1560.10:FF:000001">
    <property type="entry name" value="ATP-binding cassette subfamily C member 1"/>
    <property type="match status" value="1"/>
</dbReference>
<dbReference type="FunFam" id="3.40.50.300:FF:000293">
    <property type="entry name" value="ATP binding cassette subfamily C member 1"/>
    <property type="match status" value="1"/>
</dbReference>
<keyword evidence="20" id="KW-1185">Reference proteome</keyword>
<evidence type="ECO:0000256" key="10">
    <source>
        <dbReference type="ARBA" id="ARBA00022840"/>
    </source>
</evidence>